<proteinExistence type="inferred from homology"/>
<organism evidence="11 12">
    <name type="scientific">Polypedilum vanderplanki</name>
    <name type="common">Sleeping chironomid midge</name>
    <dbReference type="NCBI Taxonomy" id="319348"/>
    <lineage>
        <taxon>Eukaryota</taxon>
        <taxon>Metazoa</taxon>
        <taxon>Ecdysozoa</taxon>
        <taxon>Arthropoda</taxon>
        <taxon>Hexapoda</taxon>
        <taxon>Insecta</taxon>
        <taxon>Pterygota</taxon>
        <taxon>Neoptera</taxon>
        <taxon>Endopterygota</taxon>
        <taxon>Diptera</taxon>
        <taxon>Nematocera</taxon>
        <taxon>Chironomoidea</taxon>
        <taxon>Chironomidae</taxon>
        <taxon>Chironominae</taxon>
        <taxon>Polypedilum</taxon>
        <taxon>Polypedilum</taxon>
    </lineage>
</organism>
<feature type="region of interest" description="Disordered" evidence="9">
    <location>
        <begin position="331"/>
        <end position="363"/>
    </location>
</feature>
<evidence type="ECO:0000259" key="10">
    <source>
        <dbReference type="PROSITE" id="PS50067"/>
    </source>
</evidence>
<evidence type="ECO:0000256" key="5">
    <source>
        <dbReference type="ARBA" id="ARBA00023054"/>
    </source>
</evidence>
<dbReference type="InterPro" id="IPR027417">
    <property type="entry name" value="P-loop_NTPase"/>
</dbReference>
<feature type="domain" description="Kinesin motor" evidence="10">
    <location>
        <begin position="7"/>
        <end position="314"/>
    </location>
</feature>
<evidence type="ECO:0000256" key="4">
    <source>
        <dbReference type="ARBA" id="ARBA00022840"/>
    </source>
</evidence>
<keyword evidence="5" id="KW-0175">Coiled coil</keyword>
<dbReference type="Pfam" id="PF00225">
    <property type="entry name" value="Kinesin"/>
    <property type="match status" value="1"/>
</dbReference>
<dbReference type="GO" id="GO:0005524">
    <property type="term" value="F:ATP binding"/>
    <property type="evidence" value="ECO:0007669"/>
    <property type="project" value="UniProtKB-UniRule"/>
</dbReference>
<dbReference type="SMART" id="SM00129">
    <property type="entry name" value="KISc"/>
    <property type="match status" value="1"/>
</dbReference>
<dbReference type="EMBL" id="JADBJN010000001">
    <property type="protein sequence ID" value="KAG5679739.1"/>
    <property type="molecule type" value="Genomic_DNA"/>
</dbReference>
<dbReference type="InterPro" id="IPR027640">
    <property type="entry name" value="Kinesin-like_fam"/>
</dbReference>
<evidence type="ECO:0000256" key="6">
    <source>
        <dbReference type="ARBA" id="ARBA00023212"/>
    </source>
</evidence>
<dbReference type="SUPFAM" id="SSF52540">
    <property type="entry name" value="P-loop containing nucleoside triphosphate hydrolases"/>
    <property type="match status" value="1"/>
</dbReference>
<comment type="caution">
    <text evidence="11">The sequence shown here is derived from an EMBL/GenBank/DDBJ whole genome shotgun (WGS) entry which is preliminary data.</text>
</comment>
<evidence type="ECO:0000256" key="3">
    <source>
        <dbReference type="ARBA" id="ARBA00022741"/>
    </source>
</evidence>
<dbReference type="GO" id="GO:0005874">
    <property type="term" value="C:microtubule"/>
    <property type="evidence" value="ECO:0007669"/>
    <property type="project" value="UniProtKB-KW"/>
</dbReference>
<dbReference type="GO" id="GO:0008017">
    <property type="term" value="F:microtubule binding"/>
    <property type="evidence" value="ECO:0007669"/>
    <property type="project" value="InterPro"/>
</dbReference>
<dbReference type="Gene3D" id="1.10.150.280">
    <property type="entry name" value="AF1531-like domain"/>
    <property type="match status" value="1"/>
</dbReference>
<evidence type="ECO:0000256" key="8">
    <source>
        <dbReference type="RuleBase" id="RU000394"/>
    </source>
</evidence>
<feature type="binding site" evidence="7">
    <location>
        <begin position="86"/>
        <end position="93"/>
    </location>
    <ligand>
        <name>ATP</name>
        <dbReference type="ChEBI" id="CHEBI:30616"/>
    </ligand>
</feature>
<evidence type="ECO:0000256" key="2">
    <source>
        <dbReference type="ARBA" id="ARBA00022490"/>
    </source>
</evidence>
<keyword evidence="8" id="KW-0493">Microtubule</keyword>
<gene>
    <name evidence="11" type="ORF">PVAND_009283</name>
</gene>
<name>A0A9J6CDA1_POLVA</name>
<evidence type="ECO:0000313" key="12">
    <source>
        <dbReference type="Proteomes" id="UP001107558"/>
    </source>
</evidence>
<evidence type="ECO:0000256" key="9">
    <source>
        <dbReference type="SAM" id="MobiDB-lite"/>
    </source>
</evidence>
<keyword evidence="12" id="KW-1185">Reference proteome</keyword>
<reference evidence="11" key="1">
    <citation type="submission" date="2021-03" db="EMBL/GenBank/DDBJ databases">
        <title>Chromosome level genome of the anhydrobiotic midge Polypedilum vanderplanki.</title>
        <authorList>
            <person name="Yoshida Y."/>
            <person name="Kikawada T."/>
            <person name="Gusev O."/>
        </authorList>
    </citation>
    <scope>NUCLEOTIDE SEQUENCE</scope>
    <source>
        <strain evidence="11">NIAS01</strain>
        <tissue evidence="11">Whole body or cell culture</tissue>
    </source>
</reference>
<dbReference type="GO" id="GO:0005875">
    <property type="term" value="C:microtubule associated complex"/>
    <property type="evidence" value="ECO:0007669"/>
    <property type="project" value="TreeGrafter"/>
</dbReference>
<dbReference type="GO" id="GO:0051231">
    <property type="term" value="P:spindle elongation"/>
    <property type="evidence" value="ECO:0007669"/>
    <property type="project" value="TreeGrafter"/>
</dbReference>
<dbReference type="OrthoDB" id="6237065at2759"/>
<dbReference type="PANTHER" id="PTHR47969">
    <property type="entry name" value="CHROMOSOME-ASSOCIATED KINESIN KIF4A-RELATED"/>
    <property type="match status" value="1"/>
</dbReference>
<keyword evidence="7 8" id="KW-0505">Motor protein</keyword>
<dbReference type="GO" id="GO:0003777">
    <property type="term" value="F:microtubule motor activity"/>
    <property type="evidence" value="ECO:0007669"/>
    <property type="project" value="InterPro"/>
</dbReference>
<keyword evidence="4 7" id="KW-0067">ATP-binding</keyword>
<dbReference type="PRINTS" id="PR00380">
    <property type="entry name" value="KINESINHEAVY"/>
</dbReference>
<sequence length="715" mass="80771">MEGKINAVQVYLKIRSPHMWESNSPIKSYIDYDKSTDQMLILEKRPYIFDKIFFSKSSQDEIYKSVEHNHIENFIKGYNSGIFAQGASGAGKSCLIFGLNNSKGLISQCLDEIFKRLDFESCKNCVSVQIIEIYNDKVYDLLGDPKTDIYTKGTTYTGSSAVKIRDSIEAEELLKKAKNNRHIRSTLNNASSSRSHLIFTVYLNVKSANSEKASVLHLVDLAGSEGIRDTNHVGTAALEGIKINQGLLALRNVIAALNAGKKFIPYRDTVLTTVLKDCLNTESFLTIFACITPARKDKSKTLDTINFAQMCKQLDTKVTPEMNSYLKEQERLNARTPLKPYQPQQRSDRKTPGNVLPSKLSSTKSTAKTVSRFNSFITPSAKKNTTIVQSRYTDVSKINKQNMKNKESIDTTFSIMNVSTSTEMNESVFVQSCQSQFVPNANSSTSQINFSPIMRQIEATIDKKLTNFMQSFQFNLCSQTKDFNKTTDFCIDIKKAVRDGMQELQQSFSDSMKNVENDTFIEQPALSSTIVRQGTIERITNGESHRAVRRLTSIDFTSQDEITSNGTIASPQRVKVFEATSNKENATKHAVRRSKRISMMQAIVENKSHHNNVKDEQKVVSSRKRKQETQNKLLTTLSSAPIKSKKERQKAMLELLNTGSMKDLQYLPAIGQKTAYEIILKRSVKGVFKSLDDVKKALMKKDKQWDNFLEKNMLK</sequence>
<dbReference type="SUPFAM" id="SSF47781">
    <property type="entry name" value="RuvA domain 2-like"/>
    <property type="match status" value="1"/>
</dbReference>
<dbReference type="InterPro" id="IPR036961">
    <property type="entry name" value="Kinesin_motor_dom_sf"/>
</dbReference>
<dbReference type="Gene3D" id="3.40.850.10">
    <property type="entry name" value="Kinesin motor domain"/>
    <property type="match status" value="1"/>
</dbReference>
<dbReference type="PANTHER" id="PTHR47969:SF15">
    <property type="entry name" value="CHROMOSOME-ASSOCIATED KINESIN KIF4A-RELATED"/>
    <property type="match status" value="1"/>
</dbReference>
<dbReference type="AlphaFoldDB" id="A0A9J6CDA1"/>
<comment type="similarity">
    <text evidence="7 8">Belongs to the TRAFAC class myosin-kinesin ATPase superfamily. Kinesin family.</text>
</comment>
<keyword evidence="6" id="KW-0206">Cytoskeleton</keyword>
<evidence type="ECO:0000313" key="11">
    <source>
        <dbReference type="EMBL" id="KAG5679739.1"/>
    </source>
</evidence>
<keyword evidence="3 7" id="KW-0547">Nucleotide-binding</keyword>
<keyword evidence="2" id="KW-0963">Cytoplasm</keyword>
<evidence type="ECO:0000256" key="1">
    <source>
        <dbReference type="ARBA" id="ARBA00004245"/>
    </source>
</evidence>
<protein>
    <recommendedName>
        <fullName evidence="8">Kinesin-like protein</fullName>
    </recommendedName>
</protein>
<dbReference type="GO" id="GO:0007018">
    <property type="term" value="P:microtubule-based movement"/>
    <property type="evidence" value="ECO:0007669"/>
    <property type="project" value="InterPro"/>
</dbReference>
<dbReference type="InterPro" id="IPR001752">
    <property type="entry name" value="Kinesin_motor_dom"/>
</dbReference>
<evidence type="ECO:0000256" key="7">
    <source>
        <dbReference type="PROSITE-ProRule" id="PRU00283"/>
    </source>
</evidence>
<dbReference type="InterPro" id="IPR010994">
    <property type="entry name" value="RuvA_2-like"/>
</dbReference>
<dbReference type="Pfam" id="PF12836">
    <property type="entry name" value="HHH_3"/>
    <property type="match status" value="1"/>
</dbReference>
<accession>A0A9J6CDA1</accession>
<comment type="subcellular location">
    <subcellularLocation>
        <location evidence="1">Cytoplasm</location>
        <location evidence="1">Cytoskeleton</location>
    </subcellularLocation>
</comment>
<dbReference type="GO" id="GO:0007052">
    <property type="term" value="P:mitotic spindle organization"/>
    <property type="evidence" value="ECO:0007669"/>
    <property type="project" value="TreeGrafter"/>
</dbReference>
<dbReference type="InterPro" id="IPR019821">
    <property type="entry name" value="Kinesin_motor_CS"/>
</dbReference>
<dbReference type="PROSITE" id="PS00411">
    <property type="entry name" value="KINESIN_MOTOR_1"/>
    <property type="match status" value="1"/>
</dbReference>
<dbReference type="Proteomes" id="UP001107558">
    <property type="component" value="Chromosome 1"/>
</dbReference>
<dbReference type="PROSITE" id="PS50067">
    <property type="entry name" value="KINESIN_MOTOR_2"/>
    <property type="match status" value="1"/>
</dbReference>